<evidence type="ECO:0000256" key="4">
    <source>
        <dbReference type="ARBA" id="ARBA00022695"/>
    </source>
</evidence>
<dbReference type="Pfam" id="PF03175">
    <property type="entry name" value="DNA_pol_B_2"/>
    <property type="match status" value="1"/>
</dbReference>
<dbReference type="GeneID" id="126886339"/>
<evidence type="ECO:0000256" key="3">
    <source>
        <dbReference type="ARBA" id="ARBA00022679"/>
    </source>
</evidence>
<dbReference type="EC" id="2.7.7.7" evidence="2"/>
<dbReference type="InterPro" id="IPR043502">
    <property type="entry name" value="DNA/RNA_pol_sf"/>
</dbReference>
<dbReference type="Gene3D" id="3.90.1600.10">
    <property type="entry name" value="Palm domain of DNA polymerase"/>
    <property type="match status" value="1"/>
</dbReference>
<evidence type="ECO:0000256" key="5">
    <source>
        <dbReference type="ARBA" id="ARBA00022705"/>
    </source>
</evidence>
<evidence type="ECO:0000256" key="6">
    <source>
        <dbReference type="ARBA" id="ARBA00022932"/>
    </source>
</evidence>
<dbReference type="InterPro" id="IPR004868">
    <property type="entry name" value="DNA-dir_DNA_pol_B_mt/vir"/>
</dbReference>
<dbReference type="SUPFAM" id="SSF56672">
    <property type="entry name" value="DNA/RNA polymerases"/>
    <property type="match status" value="1"/>
</dbReference>
<dbReference type="InterPro" id="IPR012337">
    <property type="entry name" value="RNaseH-like_sf"/>
</dbReference>
<dbReference type="RefSeq" id="XP_050509169.1">
    <property type="nucleotide sequence ID" value="XM_050653212.1"/>
</dbReference>
<dbReference type="EnsemblMetazoa" id="XM_050653212.1">
    <property type="protein sequence ID" value="XP_050509169.1"/>
    <property type="gene ID" value="LOC126886339"/>
</dbReference>
<evidence type="ECO:0000256" key="2">
    <source>
        <dbReference type="ARBA" id="ARBA00012417"/>
    </source>
</evidence>
<evidence type="ECO:0000313" key="10">
    <source>
        <dbReference type="EnsemblMetazoa" id="XP_050509169.1"/>
    </source>
</evidence>
<feature type="domain" description="DNA-directed DNA polymerase family B mitochondria/virus" evidence="9">
    <location>
        <begin position="459"/>
        <end position="864"/>
    </location>
</feature>
<name>A0ABM5KG45_DIAVI</name>
<evidence type="ECO:0000256" key="8">
    <source>
        <dbReference type="ARBA" id="ARBA00049244"/>
    </source>
</evidence>
<keyword evidence="6" id="KW-0239">DNA-directed DNA polymerase</keyword>
<keyword evidence="4" id="KW-0548">Nucleotidyltransferase</keyword>
<evidence type="ECO:0000256" key="1">
    <source>
        <dbReference type="ARBA" id="ARBA00005755"/>
    </source>
</evidence>
<keyword evidence="7" id="KW-0238">DNA-binding</keyword>
<keyword evidence="5" id="KW-0235">DNA replication</keyword>
<dbReference type="PANTHER" id="PTHR31511">
    <property type="entry name" value="PROTEIN CBG23764"/>
    <property type="match status" value="1"/>
</dbReference>
<sequence length="1121" mass="132287">MTQFIAHLSCTKVNSTFCAEFILKKEDEEVTSRKYFHTVTEVIDASTDLKEWFTDYIVEPLLNKLENFQEKDSGYSLSNIISLEINVNKYEVGKGPSSFISLPKQILDRKACINVKNNDNACFYWSIVSALYQPINKFNLNRTSSYPNYTTVLNTNSLELPMPLWQIPKFEKMNNISVNVFGLEMNKNGSFETVVLRVTKHKKPRHVNLLLIQDKYFPKDESMIDESEEEEEYNDEDDNNEQYKINYHYCWIKDLSRLLYKEISKKKVKKYICDRCLNYFYSQEDLNDHLTMCENINDCKVMFSTNKIIKFKNFVNKEIVPFVLYADFESILKPLKQLEKIENRHRYQQHEPFSAGYYLKCFHDNSFTYYNSFRGLECITWFANELDKIATVISARLKHVEPLNVNINLEDAINCHICERDFTPTDTIVRDHSHLTGHFRGFSHNACNLNYKNWFVIPVFIHNLMGYDAHMLIRDLSKLYYIKVLPLNKEKYISFTVYHKKTHIQFRFLDSFRFMGFSLEKMVSFLDKEQLENLKAEFKNVSSDNFELLTHKGIFCYDYIENIERLNETQLPNKIQFYSKLNDEEISEEDYAHAQKVWENFNIKDLGEYSDLYLKTDVLLLADCFENFRKMCNRTYNLDPAHYFTLPGYTWDCMLKYTKCQLETLQDVDMLLFIESSIRGGVSQCSNRFSEANNKYMNTYDPSQDSKYILYFDVNNLYGWAQSQYLPYGNFQWIDDHEKLDVTTIPSDSPIGYLLEVDLSYPVELHDLHKDLPFCPEKLAPQNTKLKKLLTTLHNKEKYIIHYENLKQALKHGLVLTKIYRVLSFRQSNWLAPYIQLNANLRAEAKNDFESENFKLMVNANYGKGMENKRKRRALHLVRRYEGRYGAKNLIASPLFHSRVIFDDNLMAIELRQSSIIFDKPIYTGMAVLELSKTCLYDFHYDFMLKQNSVQQCKLLYTDTDSLLYEITCYDAYEQIIKANISKFDTSSYKPDNVYDIPLVNKKIPGLMKDETSGKIILAFVGLRSKQYTYKIFNDNKEISFKKAKGIKRNVVDNKITFDDYLYCLENSVSKTASHRYIRSILHTVFSIEETKIALSPFDNKRHLLENSFDTIPWGHYSIMQ</sequence>
<evidence type="ECO:0000256" key="7">
    <source>
        <dbReference type="ARBA" id="ARBA00023125"/>
    </source>
</evidence>
<dbReference type="InterPro" id="IPR023211">
    <property type="entry name" value="DNA_pol_palm_dom_sf"/>
</dbReference>
<dbReference type="InterPro" id="IPR044925">
    <property type="entry name" value="His-Me_finger_sf"/>
</dbReference>
<proteinExistence type="inferred from homology"/>
<comment type="similarity">
    <text evidence="1">Belongs to the DNA polymerase type-B family.</text>
</comment>
<keyword evidence="11" id="KW-1185">Reference proteome</keyword>
<organism evidence="10 11">
    <name type="scientific">Diabrotica virgifera virgifera</name>
    <name type="common">western corn rootworm</name>
    <dbReference type="NCBI Taxonomy" id="50390"/>
    <lineage>
        <taxon>Eukaryota</taxon>
        <taxon>Metazoa</taxon>
        <taxon>Ecdysozoa</taxon>
        <taxon>Arthropoda</taxon>
        <taxon>Hexapoda</taxon>
        <taxon>Insecta</taxon>
        <taxon>Pterygota</taxon>
        <taxon>Neoptera</taxon>
        <taxon>Endopterygota</taxon>
        <taxon>Coleoptera</taxon>
        <taxon>Polyphaga</taxon>
        <taxon>Cucujiformia</taxon>
        <taxon>Chrysomeloidea</taxon>
        <taxon>Chrysomelidae</taxon>
        <taxon>Galerucinae</taxon>
        <taxon>Diabroticina</taxon>
        <taxon>Diabroticites</taxon>
        <taxon>Diabrotica</taxon>
    </lineage>
</organism>
<dbReference type="SUPFAM" id="SSF53098">
    <property type="entry name" value="Ribonuclease H-like"/>
    <property type="match status" value="1"/>
</dbReference>
<keyword evidence="3" id="KW-0808">Transferase</keyword>
<dbReference type="PANTHER" id="PTHR31511:SF12">
    <property type="entry name" value="RHO TERMINATION FACTOR N-TERMINAL DOMAIN-CONTAINING PROTEIN"/>
    <property type="match status" value="1"/>
</dbReference>
<dbReference type="Proteomes" id="UP001652700">
    <property type="component" value="Unplaced"/>
</dbReference>
<comment type="catalytic activity">
    <reaction evidence="8">
        <text>DNA(n) + a 2'-deoxyribonucleoside 5'-triphosphate = DNA(n+1) + diphosphate</text>
        <dbReference type="Rhea" id="RHEA:22508"/>
        <dbReference type="Rhea" id="RHEA-COMP:17339"/>
        <dbReference type="Rhea" id="RHEA-COMP:17340"/>
        <dbReference type="ChEBI" id="CHEBI:33019"/>
        <dbReference type="ChEBI" id="CHEBI:61560"/>
        <dbReference type="ChEBI" id="CHEBI:173112"/>
        <dbReference type="EC" id="2.7.7.7"/>
    </reaction>
</comment>
<dbReference type="InterPro" id="IPR038563">
    <property type="entry name" value="Endonuclease_7_sf"/>
</dbReference>
<reference evidence="10" key="1">
    <citation type="submission" date="2025-05" db="UniProtKB">
        <authorList>
            <consortium name="EnsemblMetazoa"/>
        </authorList>
    </citation>
    <scope>IDENTIFICATION</scope>
</reference>
<protein>
    <recommendedName>
        <fullName evidence="2">DNA-directed DNA polymerase</fullName>
        <ecNumber evidence="2">2.7.7.7</ecNumber>
    </recommendedName>
</protein>
<evidence type="ECO:0000313" key="11">
    <source>
        <dbReference type="Proteomes" id="UP001652700"/>
    </source>
</evidence>
<dbReference type="SUPFAM" id="SSF54060">
    <property type="entry name" value="His-Me finger endonucleases"/>
    <property type="match status" value="1"/>
</dbReference>
<dbReference type="Gene3D" id="3.40.1800.10">
    <property type="entry name" value="His-Me finger endonucleases"/>
    <property type="match status" value="1"/>
</dbReference>
<evidence type="ECO:0000259" key="9">
    <source>
        <dbReference type="Pfam" id="PF03175"/>
    </source>
</evidence>
<accession>A0ABM5KG45</accession>